<evidence type="ECO:0000256" key="7">
    <source>
        <dbReference type="SAM" id="MobiDB-lite"/>
    </source>
</evidence>
<evidence type="ECO:0000256" key="6">
    <source>
        <dbReference type="ARBA" id="ARBA00023136"/>
    </source>
</evidence>
<feature type="compositionally biased region" description="Low complexity" evidence="7">
    <location>
        <begin position="604"/>
        <end position="616"/>
    </location>
</feature>
<dbReference type="InterPro" id="IPR003439">
    <property type="entry name" value="ABC_transporter-like_ATP-bd"/>
</dbReference>
<feature type="region of interest" description="Disordered" evidence="7">
    <location>
        <begin position="604"/>
        <end position="636"/>
    </location>
</feature>
<feature type="transmembrane region" description="Helical" evidence="8">
    <location>
        <begin position="76"/>
        <end position="93"/>
    </location>
</feature>
<evidence type="ECO:0000256" key="3">
    <source>
        <dbReference type="ARBA" id="ARBA00022741"/>
    </source>
</evidence>
<dbReference type="EMBL" id="CP016279">
    <property type="protein sequence ID" value="ANP50162.1"/>
    <property type="molecule type" value="Genomic_DNA"/>
</dbReference>
<dbReference type="SMART" id="SM00382">
    <property type="entry name" value="AAA"/>
    <property type="match status" value="1"/>
</dbReference>
<evidence type="ECO:0000313" key="11">
    <source>
        <dbReference type="EMBL" id="ANP50162.1"/>
    </source>
</evidence>
<gene>
    <name evidence="11" type="ORF">AVL59_11540</name>
    <name evidence="12" type="ORF">J2Z21_001123</name>
</gene>
<dbReference type="InterPro" id="IPR039421">
    <property type="entry name" value="Type_1_exporter"/>
</dbReference>
<feature type="transmembrane region" description="Helical" evidence="8">
    <location>
        <begin position="183"/>
        <end position="200"/>
    </location>
</feature>
<evidence type="ECO:0000256" key="8">
    <source>
        <dbReference type="SAM" id="Phobius"/>
    </source>
</evidence>
<evidence type="ECO:0000259" key="9">
    <source>
        <dbReference type="PROSITE" id="PS50893"/>
    </source>
</evidence>
<dbReference type="InterPro" id="IPR003593">
    <property type="entry name" value="AAA+_ATPase"/>
</dbReference>
<dbReference type="PANTHER" id="PTHR24221:SF654">
    <property type="entry name" value="ATP-BINDING CASSETTE SUB-FAMILY B MEMBER 6"/>
    <property type="match status" value="1"/>
</dbReference>
<dbReference type="STRING" id="68214.AVL59_11540"/>
<dbReference type="Proteomes" id="UP000092659">
    <property type="component" value="Chromosome"/>
</dbReference>
<dbReference type="SUPFAM" id="SSF90123">
    <property type="entry name" value="ABC transporter transmembrane region"/>
    <property type="match status" value="1"/>
</dbReference>
<dbReference type="PROSITE" id="PS50929">
    <property type="entry name" value="ABC_TM1F"/>
    <property type="match status" value="1"/>
</dbReference>
<evidence type="ECO:0000313" key="14">
    <source>
        <dbReference type="Proteomes" id="UP001519309"/>
    </source>
</evidence>
<evidence type="ECO:0000259" key="10">
    <source>
        <dbReference type="PROSITE" id="PS50929"/>
    </source>
</evidence>
<dbReference type="GO" id="GO:0016887">
    <property type="term" value="F:ATP hydrolysis activity"/>
    <property type="evidence" value="ECO:0007669"/>
    <property type="project" value="InterPro"/>
</dbReference>
<comment type="subcellular location">
    <subcellularLocation>
        <location evidence="1">Cell membrane</location>
        <topology evidence="1">Multi-pass membrane protein</topology>
    </subcellularLocation>
</comment>
<dbReference type="SUPFAM" id="SSF52540">
    <property type="entry name" value="P-loop containing nucleoside triphosphate hydrolases"/>
    <property type="match status" value="1"/>
</dbReference>
<dbReference type="PROSITE" id="PS00211">
    <property type="entry name" value="ABC_TRANSPORTER_1"/>
    <property type="match status" value="1"/>
</dbReference>
<dbReference type="AlphaFoldDB" id="A0A1B1AUG6"/>
<protein>
    <submittedName>
        <fullName evidence="12">ATP-binding cassette subfamily C protein</fullName>
    </submittedName>
</protein>
<keyword evidence="2 8" id="KW-0812">Transmembrane</keyword>
<evidence type="ECO:0000256" key="5">
    <source>
        <dbReference type="ARBA" id="ARBA00022989"/>
    </source>
</evidence>
<reference evidence="11 13" key="1">
    <citation type="submission" date="2016-06" db="EMBL/GenBank/DDBJ databases">
        <title>Complete genome sequence of Streptomyces griseochromogenes ATCC 14511, the Blasticidin S producer.</title>
        <authorList>
            <person name="Wu L."/>
        </authorList>
    </citation>
    <scope>NUCLEOTIDE SEQUENCE [LARGE SCALE GENOMIC DNA]</scope>
    <source>
        <strain evidence="11 13">ATCC 14511</strain>
    </source>
</reference>
<evidence type="ECO:0000313" key="12">
    <source>
        <dbReference type="EMBL" id="MBP2048199.1"/>
    </source>
</evidence>
<organism evidence="11 13">
    <name type="scientific">Streptomyces griseochromogenes</name>
    <dbReference type="NCBI Taxonomy" id="68214"/>
    <lineage>
        <taxon>Bacteria</taxon>
        <taxon>Bacillati</taxon>
        <taxon>Actinomycetota</taxon>
        <taxon>Actinomycetes</taxon>
        <taxon>Kitasatosporales</taxon>
        <taxon>Streptomycetaceae</taxon>
        <taxon>Streptomyces</taxon>
    </lineage>
</organism>
<proteinExistence type="predicted"/>
<evidence type="ECO:0000256" key="1">
    <source>
        <dbReference type="ARBA" id="ARBA00004651"/>
    </source>
</evidence>
<dbReference type="GO" id="GO:0005886">
    <property type="term" value="C:plasma membrane"/>
    <property type="evidence" value="ECO:0007669"/>
    <property type="project" value="UniProtKB-SubCell"/>
</dbReference>
<evidence type="ECO:0000256" key="4">
    <source>
        <dbReference type="ARBA" id="ARBA00022840"/>
    </source>
</evidence>
<dbReference type="GO" id="GO:0005524">
    <property type="term" value="F:ATP binding"/>
    <property type="evidence" value="ECO:0007669"/>
    <property type="project" value="UniProtKB-KW"/>
</dbReference>
<feature type="region of interest" description="Disordered" evidence="7">
    <location>
        <begin position="1"/>
        <end position="20"/>
    </location>
</feature>
<keyword evidence="14" id="KW-1185">Reference proteome</keyword>
<dbReference type="EMBL" id="JAGGLP010000002">
    <property type="protein sequence ID" value="MBP2048199.1"/>
    <property type="molecule type" value="Genomic_DNA"/>
</dbReference>
<dbReference type="Proteomes" id="UP001519309">
    <property type="component" value="Unassembled WGS sequence"/>
</dbReference>
<keyword evidence="6 8" id="KW-0472">Membrane</keyword>
<reference evidence="12 14" key="2">
    <citation type="submission" date="2021-03" db="EMBL/GenBank/DDBJ databases">
        <title>Genomic Encyclopedia of Type Strains, Phase IV (KMG-IV): sequencing the most valuable type-strain genomes for metagenomic binning, comparative biology and taxonomic classification.</title>
        <authorList>
            <person name="Goeker M."/>
        </authorList>
    </citation>
    <scope>NUCLEOTIDE SEQUENCE [LARGE SCALE GENOMIC DNA]</scope>
    <source>
        <strain evidence="12 14">DSM 40499</strain>
    </source>
</reference>
<dbReference type="PANTHER" id="PTHR24221">
    <property type="entry name" value="ATP-BINDING CASSETTE SUB-FAMILY B"/>
    <property type="match status" value="1"/>
</dbReference>
<evidence type="ECO:0000313" key="13">
    <source>
        <dbReference type="Proteomes" id="UP000092659"/>
    </source>
</evidence>
<dbReference type="Pfam" id="PF00005">
    <property type="entry name" value="ABC_tran"/>
    <property type="match status" value="1"/>
</dbReference>
<feature type="transmembrane region" description="Helical" evidence="8">
    <location>
        <begin position="155"/>
        <end position="177"/>
    </location>
</feature>
<feature type="domain" description="ABC transporter" evidence="9">
    <location>
        <begin position="359"/>
        <end position="590"/>
    </location>
</feature>
<dbReference type="KEGG" id="sgs:AVL59_11540"/>
<dbReference type="OrthoDB" id="9806127at2"/>
<keyword evidence="4 12" id="KW-0067">ATP-binding</keyword>
<dbReference type="PROSITE" id="PS50893">
    <property type="entry name" value="ABC_TRANSPORTER_2"/>
    <property type="match status" value="1"/>
</dbReference>
<dbReference type="Gene3D" id="3.40.50.300">
    <property type="entry name" value="P-loop containing nucleotide triphosphate hydrolases"/>
    <property type="match status" value="1"/>
</dbReference>
<dbReference type="InterPro" id="IPR017871">
    <property type="entry name" value="ABC_transporter-like_CS"/>
</dbReference>
<feature type="transmembrane region" description="Helical" evidence="8">
    <location>
        <begin position="43"/>
        <end position="64"/>
    </location>
</feature>
<evidence type="ECO:0000256" key="2">
    <source>
        <dbReference type="ARBA" id="ARBA00022692"/>
    </source>
</evidence>
<sequence>MPNSPRHAHDRQDQQHNAAGGPLTVRRLIGPVLRSHRGHLGALAAWSVVETGPVLLSGTIVGAALDRGFLAGRPGLGLLLLLGYGGCLVLGTFGTRQAMPHAAAVVESLRDALTRHVVRAGLCRAVYGDGAAPGPSADVSAVTRATRQVETVRQLAGGLLLTLRTVAFGVVAALVGLFALDPVIAAVTGGSVLVAGALMTRLTPLLRRRHVALLEAQEELARRAGPHLSGIRDVATCGAWETATRTVGGCVDAEAAALLAEARAGTGRIAVIAAGARLPFAVVLLCSAWLVRSGLLTPGALIGAMVYLLQGIEPALRALVQTVGTMGLQLSVTLRRTAAFADVVPPRPGGTAPVTGSDVALTDVSFAYGPHAEPVLSRVTLRVPDGSHLAVVGPSGVGKSTLALLIGGIEHPAGGTVTLGGTPVGLLDTAELRRHVAVVPQQSYIFAGTLRENLTMLSPHATDTELEAAISLLGLEGTVRRLGGYGARISGSAPLSQGERQLITLVRVYVSRARIVILDEATCHLEPVAEKRAEEAFAARPGTLIVVAHRLSSALRARRIAVVASGRLTVGTHAELLDRAPEYAALIGHWRSGDPLGRREPVRYGPVGRVGARPGTRTGGGTAPAALTEPDVEAEP</sequence>
<dbReference type="RefSeq" id="WP_067302418.1">
    <property type="nucleotide sequence ID" value="NZ_CP016279.1"/>
</dbReference>
<keyword evidence="5 8" id="KW-1133">Transmembrane helix</keyword>
<feature type="domain" description="ABC transmembrane type-1" evidence="10">
    <location>
        <begin position="40"/>
        <end position="327"/>
    </location>
</feature>
<dbReference type="InterPro" id="IPR011527">
    <property type="entry name" value="ABC1_TM_dom"/>
</dbReference>
<accession>A0A1B1AUG6</accession>
<feature type="transmembrane region" description="Helical" evidence="8">
    <location>
        <begin position="269"/>
        <end position="291"/>
    </location>
</feature>
<name>A0A1B1AUG6_9ACTN</name>
<keyword evidence="3" id="KW-0547">Nucleotide-binding</keyword>
<dbReference type="GO" id="GO:0140359">
    <property type="term" value="F:ABC-type transporter activity"/>
    <property type="evidence" value="ECO:0007669"/>
    <property type="project" value="InterPro"/>
</dbReference>
<dbReference type="InterPro" id="IPR036640">
    <property type="entry name" value="ABC1_TM_sf"/>
</dbReference>
<dbReference type="InterPro" id="IPR027417">
    <property type="entry name" value="P-loop_NTPase"/>
</dbReference>
<dbReference type="Gene3D" id="1.20.1560.10">
    <property type="entry name" value="ABC transporter type 1, transmembrane domain"/>
    <property type="match status" value="1"/>
</dbReference>
<dbReference type="GO" id="GO:0034040">
    <property type="term" value="F:ATPase-coupled lipid transmembrane transporter activity"/>
    <property type="evidence" value="ECO:0007669"/>
    <property type="project" value="TreeGrafter"/>
</dbReference>